<dbReference type="Proteomes" id="UP001597387">
    <property type="component" value="Unassembled WGS sequence"/>
</dbReference>
<keyword evidence="3" id="KW-1185">Reference proteome</keyword>
<comment type="caution">
    <text evidence="2">The sequence shown here is derived from an EMBL/GenBank/DDBJ whole genome shotgun (WGS) entry which is preliminary data.</text>
</comment>
<gene>
    <name evidence="2" type="ORF">ACFSJU_00665</name>
</gene>
<proteinExistence type="predicted"/>
<protein>
    <submittedName>
        <fullName evidence="2">GIY-YIG nuclease family protein</fullName>
    </submittedName>
</protein>
<organism evidence="2 3">
    <name type="scientific">Paradesertivirga mongoliensis</name>
    <dbReference type="NCBI Taxonomy" id="2100740"/>
    <lineage>
        <taxon>Bacteria</taxon>
        <taxon>Pseudomonadati</taxon>
        <taxon>Bacteroidota</taxon>
        <taxon>Sphingobacteriia</taxon>
        <taxon>Sphingobacteriales</taxon>
        <taxon>Sphingobacteriaceae</taxon>
        <taxon>Paradesertivirga</taxon>
    </lineage>
</organism>
<sequence>MFTVYVLYSTVYKKIYINHTADLENRLRSHNALATKENPIRYRTWELFYFEEYETKEEAIAREQELKTDQGREYLWNMIRNRPRII</sequence>
<dbReference type="CDD" id="cd10449">
    <property type="entry name" value="GIY-YIG_SLX1_like"/>
    <property type="match status" value="1"/>
</dbReference>
<evidence type="ECO:0000313" key="3">
    <source>
        <dbReference type="Proteomes" id="UP001597387"/>
    </source>
</evidence>
<dbReference type="PROSITE" id="PS50164">
    <property type="entry name" value="GIY_YIG"/>
    <property type="match status" value="1"/>
</dbReference>
<evidence type="ECO:0000313" key="2">
    <source>
        <dbReference type="EMBL" id="MFD2160891.1"/>
    </source>
</evidence>
<dbReference type="InterPro" id="IPR035901">
    <property type="entry name" value="GIY-YIG_endonuc_sf"/>
</dbReference>
<feature type="domain" description="GIY-YIG" evidence="1">
    <location>
        <begin position="1"/>
        <end position="78"/>
    </location>
</feature>
<dbReference type="EMBL" id="JBHUHZ010000001">
    <property type="protein sequence ID" value="MFD2160891.1"/>
    <property type="molecule type" value="Genomic_DNA"/>
</dbReference>
<dbReference type="RefSeq" id="WP_255902283.1">
    <property type="nucleotide sequence ID" value="NZ_JAFMZO010000002.1"/>
</dbReference>
<dbReference type="Gene3D" id="3.40.1440.10">
    <property type="entry name" value="GIY-YIG endonuclease"/>
    <property type="match status" value="1"/>
</dbReference>
<dbReference type="InterPro" id="IPR000305">
    <property type="entry name" value="GIY-YIG_endonuc"/>
</dbReference>
<dbReference type="SUPFAM" id="SSF82771">
    <property type="entry name" value="GIY-YIG endonuclease"/>
    <property type="match status" value="1"/>
</dbReference>
<evidence type="ECO:0000259" key="1">
    <source>
        <dbReference type="PROSITE" id="PS50164"/>
    </source>
</evidence>
<accession>A0ABW4ZHB3</accession>
<reference evidence="3" key="1">
    <citation type="journal article" date="2019" name="Int. J. Syst. Evol. Microbiol.">
        <title>The Global Catalogue of Microorganisms (GCM) 10K type strain sequencing project: providing services to taxonomists for standard genome sequencing and annotation.</title>
        <authorList>
            <consortium name="The Broad Institute Genomics Platform"/>
            <consortium name="The Broad Institute Genome Sequencing Center for Infectious Disease"/>
            <person name="Wu L."/>
            <person name="Ma J."/>
        </authorList>
    </citation>
    <scope>NUCLEOTIDE SEQUENCE [LARGE SCALE GENOMIC DNA]</scope>
    <source>
        <strain evidence="3">KCTC 42217</strain>
    </source>
</reference>
<name>A0ABW4ZHB3_9SPHI</name>
<dbReference type="Pfam" id="PF01541">
    <property type="entry name" value="GIY-YIG"/>
    <property type="match status" value="1"/>
</dbReference>